<sequence length="440" mass="48891">MNKKELNITVLTPEFYNYGALLIAGILKEAGYNVNLQKGFNQPIHTDITFLSLHSTIHLLKYKEAISCIDALKIVGGPVSRVPELVFQNLDVDVVMVGEAEVSVLKLMAALENGFRVEDLHDVNGLAFKDGGTLQKNPAAERVSMVRPLPLIPHDISSENIRGANIYIETHRGCPGSCTFCQVPCFFGREVRSRAHEDVIREVKAFLKAGARRIAVSGGTGTLYGSNKFRNLDENAFTNLLRDISTLTGPQNLTIPDIRVDLISPDILQALRSYTNGWVYFGIESGSPRILRSMKKGIKVDDVNEAVEMARNYGLKIAGSFIVGYPGEEEEDFQATVDLADELMLDDYFVSIAEPIPGTVLAEEVKKLPDEKNALFQEAEEYKRQGLSLAEERALKLMMDSFVFRSMPVPMTENLFKTLLDEVKSQGRHIKTVTHLIKGL</sequence>
<evidence type="ECO:0000256" key="5">
    <source>
        <dbReference type="ARBA" id="ARBA00023004"/>
    </source>
</evidence>
<feature type="domain" description="Radical SAM core" evidence="7">
    <location>
        <begin position="160"/>
        <end position="392"/>
    </location>
</feature>
<evidence type="ECO:0000256" key="3">
    <source>
        <dbReference type="ARBA" id="ARBA00022691"/>
    </source>
</evidence>
<keyword evidence="3" id="KW-0949">S-adenosyl-L-methionine</keyword>
<dbReference type="GeneID" id="30412827"/>
<evidence type="ECO:0000256" key="1">
    <source>
        <dbReference type="ARBA" id="ARBA00001966"/>
    </source>
</evidence>
<dbReference type="SFLD" id="SFLDG01123">
    <property type="entry name" value="methyltransferase_(Class_B)"/>
    <property type="match status" value="1"/>
</dbReference>
<evidence type="ECO:0000256" key="4">
    <source>
        <dbReference type="ARBA" id="ARBA00022723"/>
    </source>
</evidence>
<dbReference type="SUPFAM" id="SSF102114">
    <property type="entry name" value="Radical SAM enzymes"/>
    <property type="match status" value="1"/>
</dbReference>
<dbReference type="KEGG" id="mcub:MCBB_1991"/>
<proteinExistence type="predicted"/>
<dbReference type="InterPro" id="IPR023979">
    <property type="entry name" value="CHP04014_B12-bd/rSAM"/>
</dbReference>
<dbReference type="InterPro" id="IPR034466">
    <property type="entry name" value="Methyltransferase_Class_B"/>
</dbReference>
<dbReference type="SFLD" id="SFLDG01082">
    <property type="entry name" value="B12-binding_domain_containing"/>
    <property type="match status" value="1"/>
</dbReference>
<keyword evidence="4" id="KW-0479">Metal-binding</keyword>
<keyword evidence="8" id="KW-0808">Transferase</keyword>
<dbReference type="PROSITE" id="PS01278">
    <property type="entry name" value="MTTASE_RADICAL"/>
    <property type="match status" value="1"/>
</dbReference>
<organism evidence="8 9">
    <name type="scientific">Methanobacterium congolense</name>
    <dbReference type="NCBI Taxonomy" id="118062"/>
    <lineage>
        <taxon>Archaea</taxon>
        <taxon>Methanobacteriati</taxon>
        <taxon>Methanobacteriota</taxon>
        <taxon>Methanomada group</taxon>
        <taxon>Methanobacteria</taxon>
        <taxon>Methanobacteriales</taxon>
        <taxon>Methanobacteriaceae</taxon>
        <taxon>Methanobacterium</taxon>
    </lineage>
</organism>
<name>A0A1D3L4U6_9EURY</name>
<keyword evidence="6" id="KW-0411">Iron-sulfur</keyword>
<dbReference type="Gene3D" id="3.40.50.280">
    <property type="entry name" value="Cobalamin-binding domain"/>
    <property type="match status" value="1"/>
</dbReference>
<keyword evidence="9" id="KW-1185">Reference proteome</keyword>
<dbReference type="Pfam" id="PF04055">
    <property type="entry name" value="Radical_SAM"/>
    <property type="match status" value="1"/>
</dbReference>
<evidence type="ECO:0000256" key="6">
    <source>
        <dbReference type="ARBA" id="ARBA00023014"/>
    </source>
</evidence>
<dbReference type="STRING" id="118062.MCBB_1991"/>
<dbReference type="SFLD" id="SFLDS00029">
    <property type="entry name" value="Radical_SAM"/>
    <property type="match status" value="1"/>
</dbReference>
<dbReference type="PANTHER" id="PTHR43409">
    <property type="entry name" value="ANAEROBIC MAGNESIUM-PROTOPORPHYRIN IX MONOMETHYL ESTER CYCLASE-RELATED"/>
    <property type="match status" value="1"/>
</dbReference>
<dbReference type="GO" id="GO:0051539">
    <property type="term" value="F:4 iron, 4 sulfur cluster binding"/>
    <property type="evidence" value="ECO:0007669"/>
    <property type="project" value="UniProtKB-KW"/>
</dbReference>
<comment type="cofactor">
    <cofactor evidence="1">
        <name>[4Fe-4S] cluster</name>
        <dbReference type="ChEBI" id="CHEBI:49883"/>
    </cofactor>
</comment>
<reference evidence="8 9" key="1">
    <citation type="submission" date="2016-08" db="EMBL/GenBank/DDBJ databases">
        <authorList>
            <person name="Seilhamer J.J."/>
        </authorList>
    </citation>
    <scope>NUCLEOTIDE SEQUENCE [LARGE SCALE GENOMIC DNA]</scope>
    <source>
        <strain evidence="8">Buetzberg</strain>
    </source>
</reference>
<dbReference type="AlphaFoldDB" id="A0A1D3L4U6"/>
<dbReference type="GO" id="GO:0016740">
    <property type="term" value="F:transferase activity"/>
    <property type="evidence" value="ECO:0007669"/>
    <property type="project" value="UniProtKB-KW"/>
</dbReference>
<keyword evidence="2" id="KW-0004">4Fe-4S</keyword>
<dbReference type="SMART" id="SM00729">
    <property type="entry name" value="Elp3"/>
    <property type="match status" value="1"/>
</dbReference>
<dbReference type="PANTHER" id="PTHR43409:SF17">
    <property type="entry name" value="METHYLTHIOTRANSFERASE MJ0865-RELATED"/>
    <property type="match status" value="1"/>
</dbReference>
<dbReference type="Proteomes" id="UP000094707">
    <property type="component" value="Chromosome I"/>
</dbReference>
<dbReference type="PATRIC" id="fig|129848.4.peg.2039"/>
<gene>
    <name evidence="8" type="ORF">MCBB_1991</name>
</gene>
<dbReference type="NCBIfam" id="TIGR04014">
    <property type="entry name" value="B12_SAM_MJ_0865"/>
    <property type="match status" value="1"/>
</dbReference>
<dbReference type="PROSITE" id="PS51918">
    <property type="entry name" value="RADICAL_SAM"/>
    <property type="match status" value="1"/>
</dbReference>
<dbReference type="CDD" id="cd01335">
    <property type="entry name" value="Radical_SAM"/>
    <property type="match status" value="1"/>
</dbReference>
<dbReference type="InterPro" id="IPR006638">
    <property type="entry name" value="Elp3/MiaA/NifB-like_rSAM"/>
</dbReference>
<protein>
    <submittedName>
        <fullName evidence="8">Putative methylthiotransferase MJ0865</fullName>
        <ecNumber evidence="8">2.-.-.-</ecNumber>
    </submittedName>
</protein>
<evidence type="ECO:0000256" key="2">
    <source>
        <dbReference type="ARBA" id="ARBA00022485"/>
    </source>
</evidence>
<dbReference type="InterPro" id="IPR023404">
    <property type="entry name" value="rSAM_horseshoe"/>
</dbReference>
<keyword evidence="5" id="KW-0408">Iron</keyword>
<evidence type="ECO:0000313" key="9">
    <source>
        <dbReference type="Proteomes" id="UP000094707"/>
    </source>
</evidence>
<dbReference type="InterPro" id="IPR020612">
    <property type="entry name" value="Methylthiotransferase_CS"/>
</dbReference>
<dbReference type="SFLD" id="SFLDG01217">
    <property type="entry name" value="B12-binding_methylthiotransfer"/>
    <property type="match status" value="1"/>
</dbReference>
<dbReference type="InterPro" id="IPR007197">
    <property type="entry name" value="rSAM"/>
</dbReference>
<dbReference type="RefSeq" id="WP_071907591.1">
    <property type="nucleotide sequence ID" value="NZ_LT607756.1"/>
</dbReference>
<dbReference type="OrthoDB" id="358785at2157"/>
<dbReference type="EC" id="2.-.-.-" evidence="8"/>
<dbReference type="GO" id="GO:0046872">
    <property type="term" value="F:metal ion binding"/>
    <property type="evidence" value="ECO:0007669"/>
    <property type="project" value="UniProtKB-KW"/>
</dbReference>
<dbReference type="InterPro" id="IPR058240">
    <property type="entry name" value="rSAM_sf"/>
</dbReference>
<dbReference type="Gene3D" id="3.80.30.20">
    <property type="entry name" value="tm_1862 like domain"/>
    <property type="match status" value="1"/>
</dbReference>
<evidence type="ECO:0000313" key="8">
    <source>
        <dbReference type="EMBL" id="SCG86539.1"/>
    </source>
</evidence>
<evidence type="ECO:0000259" key="7">
    <source>
        <dbReference type="PROSITE" id="PS51918"/>
    </source>
</evidence>
<dbReference type="EMBL" id="LT607756">
    <property type="protein sequence ID" value="SCG86539.1"/>
    <property type="molecule type" value="Genomic_DNA"/>
</dbReference>
<accession>A0A1D3L4U6</accession>
<dbReference type="InterPro" id="IPR051198">
    <property type="entry name" value="BchE-like"/>
</dbReference>